<evidence type="ECO:0000313" key="8">
    <source>
        <dbReference type="EMBL" id="KAL2287881.1"/>
    </source>
</evidence>
<evidence type="ECO:0000313" key="9">
    <source>
        <dbReference type="Proteomes" id="UP001600888"/>
    </source>
</evidence>
<organism evidence="8 9">
    <name type="scientific">Diaporthe vaccinii</name>
    <dbReference type="NCBI Taxonomy" id="105482"/>
    <lineage>
        <taxon>Eukaryota</taxon>
        <taxon>Fungi</taxon>
        <taxon>Dikarya</taxon>
        <taxon>Ascomycota</taxon>
        <taxon>Pezizomycotina</taxon>
        <taxon>Sordariomycetes</taxon>
        <taxon>Sordariomycetidae</taxon>
        <taxon>Diaporthales</taxon>
        <taxon>Diaporthaceae</taxon>
        <taxon>Diaporthe</taxon>
        <taxon>Diaporthe eres species complex</taxon>
    </lineage>
</organism>
<feature type="region of interest" description="Disordered" evidence="7">
    <location>
        <begin position="54"/>
        <end position="80"/>
    </location>
</feature>
<evidence type="ECO:0000256" key="5">
    <source>
        <dbReference type="ARBA" id="ARBA00023136"/>
    </source>
</evidence>
<comment type="subunit">
    <text evidence="6">Component of the oligosaccharyltransferase (OST) complex.</text>
</comment>
<name>A0ABR4EZK3_9PEZI</name>
<protein>
    <recommendedName>
        <fullName evidence="6">Dolichyl-diphosphooligosaccharide-protein glycosyltransferase subunit OST5</fullName>
    </recommendedName>
</protein>
<sequence>MQARVLCRRPARKTGKIHHLLSSSKKKNKAAANCLDEHPQFTSCREHHIVKHEEPCPDTIHHPPARPANQPTNRQKPSKPMDSKLIDVWQAAAGNPFLPTIGKGTQFLVAFVLLLLGLFSFGIFALNRSAVNVPVIGIPASLAIAVGTVYMFCAVGVYV</sequence>
<comment type="caution">
    <text evidence="8">The sequence shown here is derived from an EMBL/GenBank/DDBJ whole genome shotgun (WGS) entry which is preliminary data.</text>
</comment>
<reference evidence="8 9" key="1">
    <citation type="submission" date="2024-03" db="EMBL/GenBank/DDBJ databases">
        <title>A high-quality draft genome sequence of Diaporthe vaccinii, a causative agent of upright dieback and viscid rot disease in cranberry plants.</title>
        <authorList>
            <person name="Sarrasin M."/>
            <person name="Lang B.F."/>
            <person name="Burger G."/>
        </authorList>
    </citation>
    <scope>NUCLEOTIDE SEQUENCE [LARGE SCALE GENOMIC DNA]</scope>
    <source>
        <strain evidence="8 9">IS7</strain>
    </source>
</reference>
<comment type="function">
    <text evidence="6">Subunit of the oligosaccharyl transferase (OST) complex that catalyzes the initial transfer of a defined glycan (Glc(3)Man(9)GlcNAc(2) in eukaryotes) from the lipid carrier dolichol-pyrophosphate to an asparagine residue within an Asn-X-Ser/Thr consensus motif in nascent polypeptide chains, the first step in protein N-glycosylation. N-glycosylation occurs cotranslationally and the complex associates with the Sec61 complex at the channel-forming translocon complex that mediates protein translocation across the endoplasmic reticulum (ER). All subunits are required for a maximal enzyme activity.</text>
</comment>
<dbReference type="Proteomes" id="UP001600888">
    <property type="component" value="Unassembled WGS sequence"/>
</dbReference>
<feature type="transmembrane region" description="Helical" evidence="6">
    <location>
        <begin position="107"/>
        <end position="126"/>
    </location>
</feature>
<gene>
    <name evidence="8" type="ORF">FJTKL_04671</name>
</gene>
<accession>A0ABR4EZK3</accession>
<evidence type="ECO:0000256" key="4">
    <source>
        <dbReference type="ARBA" id="ARBA00022989"/>
    </source>
</evidence>
<keyword evidence="5 6" id="KW-0472">Membrane</keyword>
<evidence type="ECO:0000256" key="2">
    <source>
        <dbReference type="ARBA" id="ARBA00009825"/>
    </source>
</evidence>
<dbReference type="InterPro" id="IPR007915">
    <property type="entry name" value="TMEM258/Ost5"/>
</dbReference>
<keyword evidence="3 6" id="KW-0812">Transmembrane</keyword>
<keyword evidence="9" id="KW-1185">Reference proteome</keyword>
<feature type="transmembrane region" description="Helical" evidence="6">
    <location>
        <begin position="138"/>
        <end position="158"/>
    </location>
</feature>
<proteinExistence type="inferred from homology"/>
<evidence type="ECO:0000256" key="3">
    <source>
        <dbReference type="ARBA" id="ARBA00022692"/>
    </source>
</evidence>
<dbReference type="Pfam" id="PF05251">
    <property type="entry name" value="Ost5"/>
    <property type="match status" value="1"/>
</dbReference>
<evidence type="ECO:0000256" key="1">
    <source>
        <dbReference type="ARBA" id="ARBA00004141"/>
    </source>
</evidence>
<evidence type="ECO:0000256" key="6">
    <source>
        <dbReference type="RuleBase" id="RU367008"/>
    </source>
</evidence>
<dbReference type="EMBL" id="JBAWTH010000018">
    <property type="protein sequence ID" value="KAL2287881.1"/>
    <property type="molecule type" value="Genomic_DNA"/>
</dbReference>
<keyword evidence="4 6" id="KW-1133">Transmembrane helix</keyword>
<comment type="subcellular location">
    <subcellularLocation>
        <location evidence="1 6">Membrane</location>
        <topology evidence="1 6">Multi-pass membrane protein</topology>
    </subcellularLocation>
</comment>
<evidence type="ECO:0000256" key="7">
    <source>
        <dbReference type="SAM" id="MobiDB-lite"/>
    </source>
</evidence>
<comment type="similarity">
    <text evidence="2 6">Belongs to the OST5 family.</text>
</comment>